<dbReference type="AlphaFoldDB" id="A0A5A8DU83"/>
<evidence type="ECO:0000256" key="1">
    <source>
        <dbReference type="SAM" id="MobiDB-lite"/>
    </source>
</evidence>
<proteinExistence type="predicted"/>
<comment type="caution">
    <text evidence="2">The sequence shown here is derived from an EMBL/GenBank/DDBJ whole genome shotgun (WGS) entry which is preliminary data.</text>
</comment>
<accession>A0A5A8DU83</accession>
<evidence type="ECO:0000313" key="2">
    <source>
        <dbReference type="EMBL" id="KAA0168759.1"/>
    </source>
</evidence>
<dbReference type="Proteomes" id="UP000322899">
    <property type="component" value="Unassembled WGS sequence"/>
</dbReference>
<name>A0A5A8DU83_CAFRO</name>
<dbReference type="EMBL" id="VLTO01000074">
    <property type="protein sequence ID" value="KAA0168759.1"/>
    <property type="molecule type" value="Genomic_DNA"/>
</dbReference>
<evidence type="ECO:0000313" key="3">
    <source>
        <dbReference type="Proteomes" id="UP000322899"/>
    </source>
</evidence>
<feature type="compositionally biased region" description="Low complexity" evidence="1">
    <location>
        <begin position="185"/>
        <end position="206"/>
    </location>
</feature>
<organism evidence="2 3">
    <name type="scientific">Cafeteria roenbergensis</name>
    <name type="common">Marine flagellate</name>
    <dbReference type="NCBI Taxonomy" id="33653"/>
    <lineage>
        <taxon>Eukaryota</taxon>
        <taxon>Sar</taxon>
        <taxon>Stramenopiles</taxon>
        <taxon>Bigyra</taxon>
        <taxon>Opalozoa</taxon>
        <taxon>Bicosoecida</taxon>
        <taxon>Cafeteriaceae</taxon>
        <taxon>Cafeteria</taxon>
    </lineage>
</organism>
<feature type="compositionally biased region" description="Low complexity" evidence="1">
    <location>
        <begin position="140"/>
        <end position="152"/>
    </location>
</feature>
<protein>
    <submittedName>
        <fullName evidence="2">Uncharacterized protein</fullName>
    </submittedName>
</protein>
<gene>
    <name evidence="2" type="ORF">FNF27_07109</name>
</gene>
<reference evidence="2 3" key="1">
    <citation type="submission" date="2019-07" db="EMBL/GenBank/DDBJ databases">
        <title>Genomes of Cafeteria roenbergensis.</title>
        <authorList>
            <person name="Fischer M.G."/>
            <person name="Hackl T."/>
            <person name="Roman M."/>
        </authorList>
    </citation>
    <scope>NUCLEOTIDE SEQUENCE [LARGE SCALE GENOMIC DNA]</scope>
    <source>
        <strain evidence="2 3">E4-10P</strain>
    </source>
</reference>
<feature type="region of interest" description="Disordered" evidence="1">
    <location>
        <begin position="139"/>
        <end position="220"/>
    </location>
</feature>
<sequence>MAALLREAVQGMALLTFDSSARVPADSPVREAVKDVAVSGRFVHQWELLREAIAALAAECLRLCEVVSARGGGVYKSRPKLAYALHRLASVTSTLQPVAVEDRWAQGSGDGLGGEGSDMAGALRLRRPLGEDTGEQVDVAEPSAAAAPAPGARTVSAKRPREGDDADGADPAAATDDGGRDGEAEPAASAQSGEAAGAGAAGAAGPDSEQGPAKRPRPSQ</sequence>